<keyword evidence="2" id="KW-0479">Metal-binding</keyword>
<evidence type="ECO:0000313" key="6">
    <source>
        <dbReference type="EMBL" id="TMM52683.1"/>
    </source>
</evidence>
<protein>
    <submittedName>
        <fullName evidence="6">GFA family protein</fullName>
    </submittedName>
</protein>
<accession>A0A5S3Q758</accession>
<feature type="domain" description="CENP-V/GFA" evidence="5">
    <location>
        <begin position="7"/>
        <end position="111"/>
    </location>
</feature>
<dbReference type="RefSeq" id="WP_138662225.1">
    <property type="nucleotide sequence ID" value="NZ_VANS01000002.1"/>
</dbReference>
<evidence type="ECO:0000313" key="7">
    <source>
        <dbReference type="Proteomes" id="UP000309550"/>
    </source>
</evidence>
<evidence type="ECO:0000256" key="1">
    <source>
        <dbReference type="ARBA" id="ARBA00005495"/>
    </source>
</evidence>
<dbReference type="GO" id="GO:0046872">
    <property type="term" value="F:metal ion binding"/>
    <property type="evidence" value="ECO:0007669"/>
    <property type="project" value="UniProtKB-KW"/>
</dbReference>
<dbReference type="Proteomes" id="UP000309550">
    <property type="component" value="Unassembled WGS sequence"/>
</dbReference>
<sequence>MSDARTVHGRCLCGAVTVSVQVDNPILRACHCDMCRRHTSGMFISLATVPGTGAVTGPAQSFRSSDWAERGFCGTCGSTLWYGAIQEGARNFAAGLFENAADAPLKLEFFADKCPQGYALAGAHRKMTGEEAIAMFAGGSGGDA</sequence>
<dbReference type="InterPro" id="IPR006913">
    <property type="entry name" value="CENP-V/GFA"/>
</dbReference>
<dbReference type="PANTHER" id="PTHR33337:SF40">
    <property type="entry name" value="CENP-V_GFA DOMAIN-CONTAINING PROTEIN-RELATED"/>
    <property type="match status" value="1"/>
</dbReference>
<dbReference type="SUPFAM" id="SSF51316">
    <property type="entry name" value="Mss4-like"/>
    <property type="match status" value="1"/>
</dbReference>
<evidence type="ECO:0000256" key="4">
    <source>
        <dbReference type="ARBA" id="ARBA00023239"/>
    </source>
</evidence>
<dbReference type="AlphaFoldDB" id="A0A5S3Q758"/>
<organism evidence="6 7">
    <name type="scientific">Sulfitobacter sabulilitoris</name>
    <dbReference type="NCBI Taxonomy" id="2562655"/>
    <lineage>
        <taxon>Bacteria</taxon>
        <taxon>Pseudomonadati</taxon>
        <taxon>Pseudomonadota</taxon>
        <taxon>Alphaproteobacteria</taxon>
        <taxon>Rhodobacterales</taxon>
        <taxon>Roseobacteraceae</taxon>
        <taxon>Sulfitobacter</taxon>
    </lineage>
</organism>
<proteinExistence type="inferred from homology"/>
<evidence type="ECO:0000256" key="2">
    <source>
        <dbReference type="ARBA" id="ARBA00022723"/>
    </source>
</evidence>
<comment type="caution">
    <text evidence="6">The sequence shown here is derived from an EMBL/GenBank/DDBJ whole genome shotgun (WGS) entry which is preliminary data.</text>
</comment>
<dbReference type="PANTHER" id="PTHR33337">
    <property type="entry name" value="GFA DOMAIN-CONTAINING PROTEIN"/>
    <property type="match status" value="1"/>
</dbReference>
<dbReference type="EMBL" id="VANS01000002">
    <property type="protein sequence ID" value="TMM52683.1"/>
    <property type="molecule type" value="Genomic_DNA"/>
</dbReference>
<keyword evidence="7" id="KW-1185">Reference proteome</keyword>
<comment type="similarity">
    <text evidence="1">Belongs to the Gfa family.</text>
</comment>
<dbReference type="Pfam" id="PF04828">
    <property type="entry name" value="GFA"/>
    <property type="match status" value="1"/>
</dbReference>
<gene>
    <name evidence="6" type="ORF">FDT80_10470</name>
</gene>
<dbReference type="GO" id="GO:0016846">
    <property type="term" value="F:carbon-sulfur lyase activity"/>
    <property type="evidence" value="ECO:0007669"/>
    <property type="project" value="InterPro"/>
</dbReference>
<dbReference type="OrthoDB" id="9807246at2"/>
<evidence type="ECO:0000259" key="5">
    <source>
        <dbReference type="PROSITE" id="PS51891"/>
    </source>
</evidence>
<reference evidence="6 7" key="1">
    <citation type="submission" date="2019-05" db="EMBL/GenBank/DDBJ databases">
        <title>Sulfitobacter sabulilitoris sp. nov., isolated from a marine sand.</title>
        <authorList>
            <person name="Yoon J.-H."/>
        </authorList>
    </citation>
    <scope>NUCLEOTIDE SEQUENCE [LARGE SCALE GENOMIC DNA]</scope>
    <source>
        <strain evidence="6 7">HSMS-29</strain>
    </source>
</reference>
<keyword evidence="4" id="KW-0456">Lyase</keyword>
<keyword evidence="3" id="KW-0862">Zinc</keyword>
<name>A0A5S3Q758_9RHOB</name>
<dbReference type="PROSITE" id="PS51891">
    <property type="entry name" value="CENP_V_GFA"/>
    <property type="match status" value="1"/>
</dbReference>
<evidence type="ECO:0000256" key="3">
    <source>
        <dbReference type="ARBA" id="ARBA00022833"/>
    </source>
</evidence>
<dbReference type="InterPro" id="IPR011057">
    <property type="entry name" value="Mss4-like_sf"/>
</dbReference>
<dbReference type="Gene3D" id="3.90.1590.10">
    <property type="entry name" value="glutathione-dependent formaldehyde- activating enzyme (gfa)"/>
    <property type="match status" value="1"/>
</dbReference>